<name>A0A0D2VH83_CAPO3</name>
<sequence>MYMSENELETIRARCAIIKNKKKHPCTANPPSKDARDGVVANFSATQNNPPPHTQITESFSSRLPSLGQLCSGHREMLRVSQRGVCVCVCVWSVVDASCALESRIPITIHSFCCCFLHLPRPSSQTNQFPPESNSKAGKSSRVLS</sequence>
<accession>A0A0D2VH83</accession>
<dbReference type="AlphaFoldDB" id="A0A0D2VH83"/>
<evidence type="ECO:0000313" key="3">
    <source>
        <dbReference type="Proteomes" id="UP000008743"/>
    </source>
</evidence>
<evidence type="ECO:0000256" key="1">
    <source>
        <dbReference type="SAM" id="MobiDB-lite"/>
    </source>
</evidence>
<evidence type="ECO:0000313" key="2">
    <source>
        <dbReference type="EMBL" id="KJE89302.1"/>
    </source>
</evidence>
<gene>
    <name evidence="2" type="ORF">CAOG_009341</name>
</gene>
<dbReference type="EMBL" id="KE346360">
    <property type="protein sequence ID" value="KJE89302.1"/>
    <property type="molecule type" value="Genomic_DNA"/>
</dbReference>
<feature type="region of interest" description="Disordered" evidence="1">
    <location>
        <begin position="125"/>
        <end position="145"/>
    </location>
</feature>
<reference evidence="3" key="1">
    <citation type="submission" date="2011-02" db="EMBL/GenBank/DDBJ databases">
        <title>The Genome Sequence of Capsaspora owczarzaki ATCC 30864.</title>
        <authorList>
            <person name="Russ C."/>
            <person name="Cuomo C."/>
            <person name="Burger G."/>
            <person name="Gray M.W."/>
            <person name="Holland P.W.H."/>
            <person name="King N."/>
            <person name="Lang F.B.F."/>
            <person name="Roger A.J."/>
            <person name="Ruiz-Trillo I."/>
            <person name="Young S.K."/>
            <person name="Zeng Q."/>
            <person name="Gargeya S."/>
            <person name="Alvarado L."/>
            <person name="Berlin A."/>
            <person name="Chapman S.B."/>
            <person name="Chen Z."/>
            <person name="Freedman E."/>
            <person name="Gellesch M."/>
            <person name="Goldberg J."/>
            <person name="Griggs A."/>
            <person name="Gujja S."/>
            <person name="Heilman E."/>
            <person name="Heiman D."/>
            <person name="Howarth C."/>
            <person name="Mehta T."/>
            <person name="Neiman D."/>
            <person name="Pearson M."/>
            <person name="Roberts A."/>
            <person name="Saif S."/>
            <person name="Shea T."/>
            <person name="Shenoy N."/>
            <person name="Sisk P."/>
            <person name="Stolte C."/>
            <person name="Sykes S."/>
            <person name="White J."/>
            <person name="Yandava C."/>
            <person name="Haas B."/>
            <person name="Nusbaum C."/>
            <person name="Birren B."/>
        </authorList>
    </citation>
    <scope>NUCLEOTIDE SEQUENCE</scope>
    <source>
        <strain evidence="3">ATCC 30864</strain>
    </source>
</reference>
<protein>
    <submittedName>
        <fullName evidence="2">Uncharacterized protein</fullName>
    </submittedName>
</protein>
<proteinExistence type="predicted"/>
<dbReference type="Proteomes" id="UP000008743">
    <property type="component" value="Unassembled WGS sequence"/>
</dbReference>
<organism evidence="2 3">
    <name type="scientific">Capsaspora owczarzaki (strain ATCC 30864)</name>
    <dbReference type="NCBI Taxonomy" id="595528"/>
    <lineage>
        <taxon>Eukaryota</taxon>
        <taxon>Filasterea</taxon>
        <taxon>Capsaspora</taxon>
    </lineage>
</organism>
<dbReference type="InParanoid" id="A0A0D2VH83"/>
<keyword evidence="3" id="KW-1185">Reference proteome</keyword>